<evidence type="ECO:0000256" key="1">
    <source>
        <dbReference type="SAM" id="Phobius"/>
    </source>
</evidence>
<feature type="transmembrane region" description="Helical" evidence="1">
    <location>
        <begin position="30"/>
        <end position="49"/>
    </location>
</feature>
<dbReference type="InterPro" id="IPR021306">
    <property type="entry name" value="DUF2878"/>
</dbReference>
<keyword evidence="3" id="KW-1185">Reference proteome</keyword>
<sequence length="183" mass="20031">MNRSFAALAVNFVGFQLLWFVAVYGGARGWGGWALMVLVVMQVGVWALNRAWRRDLPLLATGAVACLLCEPAWLASGLIRYQDWSLGWLAPAWIWALWLGFAVSFNYSLAWLRPRLALAALFGGVGGVFSVTVGIHLGAATTPHGWWPLAVTYCVVWALVVPALAFAARRLARGSDKEVHDYA</sequence>
<feature type="transmembrane region" description="Helical" evidence="1">
    <location>
        <begin position="116"/>
        <end position="139"/>
    </location>
</feature>
<comment type="caution">
    <text evidence="2">The sequence shown here is derived from an EMBL/GenBank/DDBJ whole genome shotgun (WGS) entry which is preliminary data.</text>
</comment>
<gene>
    <name evidence="2" type="ORF">LL252_05430</name>
</gene>
<evidence type="ECO:0000313" key="2">
    <source>
        <dbReference type="EMBL" id="MCC4308006.1"/>
    </source>
</evidence>
<proteinExistence type="predicted"/>
<feature type="transmembrane region" description="Helical" evidence="1">
    <location>
        <begin position="5"/>
        <end position="24"/>
    </location>
</feature>
<keyword evidence="1" id="KW-1133">Transmembrane helix</keyword>
<organism evidence="2 3">
    <name type="scientific">Alloalcanivorax marinus</name>
    <dbReference type="NCBI Taxonomy" id="1177169"/>
    <lineage>
        <taxon>Bacteria</taxon>
        <taxon>Pseudomonadati</taxon>
        <taxon>Pseudomonadota</taxon>
        <taxon>Gammaproteobacteria</taxon>
        <taxon>Oceanospirillales</taxon>
        <taxon>Alcanivoracaceae</taxon>
        <taxon>Alloalcanivorax</taxon>
    </lineage>
</organism>
<dbReference type="Pfam" id="PF11086">
    <property type="entry name" value="DUF2878"/>
    <property type="match status" value="1"/>
</dbReference>
<feature type="transmembrane region" description="Helical" evidence="1">
    <location>
        <begin position="56"/>
        <end position="76"/>
    </location>
</feature>
<name>A0A9Q3UL35_9GAMM</name>
<dbReference type="RefSeq" id="WP_228233340.1">
    <property type="nucleotide sequence ID" value="NZ_ARXL01000002.1"/>
</dbReference>
<keyword evidence="1" id="KW-0472">Membrane</keyword>
<dbReference type="AlphaFoldDB" id="A0A9Q3UL35"/>
<dbReference type="EMBL" id="JAJGNA010000004">
    <property type="protein sequence ID" value="MCC4308006.1"/>
    <property type="molecule type" value="Genomic_DNA"/>
</dbReference>
<feature type="transmembrane region" description="Helical" evidence="1">
    <location>
        <begin position="145"/>
        <end position="167"/>
    </location>
</feature>
<reference evidence="2" key="1">
    <citation type="submission" date="2021-10" db="EMBL/GenBank/DDBJ databases">
        <title>The diversity and Nitrogen Metabolism of Culturable Nitrate-Utilizing Bacteria Within the Oxygen Minimum Zone of the Changjiang (Yangtze River)Estuary.</title>
        <authorList>
            <person name="Zhang D."/>
            <person name="Zheng J."/>
            <person name="Liu S."/>
            <person name="He W."/>
        </authorList>
    </citation>
    <scope>NUCLEOTIDE SEQUENCE</scope>
    <source>
        <strain evidence="2">FXH-223</strain>
    </source>
</reference>
<evidence type="ECO:0000313" key="3">
    <source>
        <dbReference type="Proteomes" id="UP001108027"/>
    </source>
</evidence>
<keyword evidence="1" id="KW-0812">Transmembrane</keyword>
<dbReference type="Proteomes" id="UP001108027">
    <property type="component" value="Unassembled WGS sequence"/>
</dbReference>
<feature type="transmembrane region" description="Helical" evidence="1">
    <location>
        <begin position="88"/>
        <end position="109"/>
    </location>
</feature>
<accession>A0A9Q3UL35</accession>
<protein>
    <submittedName>
        <fullName evidence="2">DUF2878 domain-containing protein</fullName>
    </submittedName>
</protein>